<dbReference type="KEGG" id="zal:AZF00_13265"/>
<organism evidence="1 2">
    <name type="scientific">Zhongshania aliphaticivorans</name>
    <dbReference type="NCBI Taxonomy" id="1470434"/>
    <lineage>
        <taxon>Bacteria</taxon>
        <taxon>Pseudomonadati</taxon>
        <taxon>Pseudomonadota</taxon>
        <taxon>Gammaproteobacteria</taxon>
        <taxon>Cellvibrionales</taxon>
        <taxon>Spongiibacteraceae</taxon>
        <taxon>Zhongshania</taxon>
    </lineage>
</organism>
<dbReference type="EMBL" id="CP014544">
    <property type="protein sequence ID" value="AMO69212.1"/>
    <property type="molecule type" value="Genomic_DNA"/>
</dbReference>
<accession>A0A127M7J9</accession>
<name>A0A127M7J9_9GAMM</name>
<evidence type="ECO:0000313" key="1">
    <source>
        <dbReference type="EMBL" id="AMO69212.1"/>
    </source>
</evidence>
<dbReference type="RefSeq" id="WP_008248589.1">
    <property type="nucleotide sequence ID" value="NZ_CP014544.1"/>
</dbReference>
<dbReference type="AlphaFoldDB" id="A0A127M7J9"/>
<dbReference type="STRING" id="1470434.AZF00_13265"/>
<reference evidence="1 2" key="1">
    <citation type="submission" date="2015-12" db="EMBL/GenBank/DDBJ databases">
        <authorList>
            <person name="Shamseldin A."/>
            <person name="Moawad H."/>
            <person name="Abd El-Rahim W.M."/>
            <person name="Sadowsky M.J."/>
        </authorList>
    </citation>
    <scope>NUCLEOTIDE SEQUENCE [LARGE SCALE GENOMIC DNA]</scope>
    <source>
        <strain evidence="1 2">SM2</strain>
    </source>
</reference>
<sequence>MDLTHGSVLLGDRELLADVPMYINAGGNFVRWGGCLHLNKQISELLNGSDYSIRLRDGRLGDIRIRKVVNTNGALHVEILFEGVGELAQKSSDRQQSR</sequence>
<proteinExistence type="predicted"/>
<dbReference type="Proteomes" id="UP000074119">
    <property type="component" value="Chromosome"/>
</dbReference>
<evidence type="ECO:0000313" key="2">
    <source>
        <dbReference type="Proteomes" id="UP000074119"/>
    </source>
</evidence>
<protein>
    <submittedName>
        <fullName evidence="1">Uncharacterized protein</fullName>
    </submittedName>
</protein>
<gene>
    <name evidence="1" type="ORF">AZF00_13265</name>
</gene>